<dbReference type="AlphaFoldDB" id="A0A8B6BMR0"/>
<comment type="caution">
    <text evidence="2">The sequence shown here is derived from an EMBL/GenBank/DDBJ whole genome shotgun (WGS) entry which is preliminary data.</text>
</comment>
<sequence>MAQTQLNSPSSRGKHTPSRDLLEDLDYLSDVQSQDEVELFDDGQFSDLSDFEHTNEGDVSNADEGNTYMGNSSATKDKHNAKQGKQSANKGKLSVNKGKLSANKGKTHPQSDDGASGLDGESDERATRNWLPDKRNPVESSSSGKRKHVEVNTDSGDESEQETENSSSDSGESSDNDNLFDPSEILKKGIKVPGKISKYIEKYANQGITKNVRLEVTKNCNIPISKKLASKETDRYIKKLFQAEKAKKRDRGLNPVDVIDIVQRALVLIGNAHYVYLTDRRRSMLGRVLPECLDLLTDKDGKKALLKSSNELFGRKFRKLLTEESKDNRELFSLLQTVRRSKNKASRFGNGNFSGGHGNGGRGNNQYFRLEPPNNQNQQFGGRGRGRGRGQSRSTPGIPRKGFNPKN</sequence>
<feature type="region of interest" description="Disordered" evidence="1">
    <location>
        <begin position="42"/>
        <end position="184"/>
    </location>
</feature>
<protein>
    <submittedName>
        <fullName evidence="2">Uncharacterized protein</fullName>
    </submittedName>
</protein>
<organism evidence="2 3">
    <name type="scientific">Mytilus galloprovincialis</name>
    <name type="common">Mediterranean mussel</name>
    <dbReference type="NCBI Taxonomy" id="29158"/>
    <lineage>
        <taxon>Eukaryota</taxon>
        <taxon>Metazoa</taxon>
        <taxon>Spiralia</taxon>
        <taxon>Lophotrochozoa</taxon>
        <taxon>Mollusca</taxon>
        <taxon>Bivalvia</taxon>
        <taxon>Autobranchia</taxon>
        <taxon>Pteriomorphia</taxon>
        <taxon>Mytilida</taxon>
        <taxon>Mytiloidea</taxon>
        <taxon>Mytilidae</taxon>
        <taxon>Mytilinae</taxon>
        <taxon>Mytilus</taxon>
    </lineage>
</organism>
<evidence type="ECO:0000313" key="2">
    <source>
        <dbReference type="EMBL" id="VDH93155.1"/>
    </source>
</evidence>
<proteinExistence type="predicted"/>
<feature type="compositionally biased region" description="Basic and acidic residues" evidence="1">
    <location>
        <begin position="123"/>
        <end position="137"/>
    </location>
</feature>
<reference evidence="2" key="1">
    <citation type="submission" date="2018-11" db="EMBL/GenBank/DDBJ databases">
        <authorList>
            <person name="Alioto T."/>
            <person name="Alioto T."/>
        </authorList>
    </citation>
    <scope>NUCLEOTIDE SEQUENCE</scope>
</reference>
<feature type="region of interest" description="Disordered" evidence="1">
    <location>
        <begin position="343"/>
        <end position="407"/>
    </location>
</feature>
<dbReference type="EMBL" id="UYJE01000425">
    <property type="protein sequence ID" value="VDH93155.1"/>
    <property type="molecule type" value="Genomic_DNA"/>
</dbReference>
<name>A0A8B6BMR0_MYTGA</name>
<dbReference type="Proteomes" id="UP000596742">
    <property type="component" value="Unassembled WGS sequence"/>
</dbReference>
<accession>A0A8B6BMR0</accession>
<feature type="compositionally biased region" description="Gly residues" evidence="1">
    <location>
        <begin position="352"/>
        <end position="363"/>
    </location>
</feature>
<feature type="compositionally biased region" description="Polar residues" evidence="1">
    <location>
        <begin position="1"/>
        <end position="11"/>
    </location>
</feature>
<dbReference type="OrthoDB" id="6156052at2759"/>
<feature type="compositionally biased region" description="Low complexity" evidence="1">
    <location>
        <begin position="164"/>
        <end position="177"/>
    </location>
</feature>
<keyword evidence="3" id="KW-1185">Reference proteome</keyword>
<evidence type="ECO:0000313" key="3">
    <source>
        <dbReference type="Proteomes" id="UP000596742"/>
    </source>
</evidence>
<feature type="region of interest" description="Disordered" evidence="1">
    <location>
        <begin position="1"/>
        <end position="20"/>
    </location>
</feature>
<evidence type="ECO:0000256" key="1">
    <source>
        <dbReference type="SAM" id="MobiDB-lite"/>
    </source>
</evidence>
<gene>
    <name evidence="2" type="ORF">MGAL_10B048584</name>
</gene>